<organism evidence="2">
    <name type="scientific">Dunaliella tertiolecta</name>
    <name type="common">Green alga</name>
    <dbReference type="NCBI Taxonomy" id="3047"/>
    <lineage>
        <taxon>Eukaryota</taxon>
        <taxon>Viridiplantae</taxon>
        <taxon>Chlorophyta</taxon>
        <taxon>core chlorophytes</taxon>
        <taxon>Chlorophyceae</taxon>
        <taxon>CS clade</taxon>
        <taxon>Chlamydomonadales</taxon>
        <taxon>Dunaliellaceae</taxon>
        <taxon>Dunaliella</taxon>
    </lineage>
</organism>
<dbReference type="SUPFAM" id="SSF51430">
    <property type="entry name" value="NAD(P)-linked oxidoreductase"/>
    <property type="match status" value="1"/>
</dbReference>
<dbReference type="EMBL" id="HBIP01037159">
    <property type="protein sequence ID" value="CAE0507405.1"/>
    <property type="molecule type" value="Transcribed_RNA"/>
</dbReference>
<dbReference type="Pfam" id="PF00248">
    <property type="entry name" value="Aldo_ket_red"/>
    <property type="match status" value="1"/>
</dbReference>
<gene>
    <name evidence="2" type="ORF">DTER00134_LOCUS22482</name>
</gene>
<dbReference type="FunFam" id="3.20.20.100:FF:000011">
    <property type="entry name" value="Aldo/keto reductase"/>
    <property type="match status" value="1"/>
</dbReference>
<dbReference type="GO" id="GO:0005829">
    <property type="term" value="C:cytosol"/>
    <property type="evidence" value="ECO:0007669"/>
    <property type="project" value="TreeGrafter"/>
</dbReference>
<dbReference type="Gene3D" id="3.20.20.100">
    <property type="entry name" value="NADP-dependent oxidoreductase domain"/>
    <property type="match status" value="1"/>
</dbReference>
<dbReference type="PANTHER" id="PTHR42686">
    <property type="entry name" value="GH17980P-RELATED"/>
    <property type="match status" value="1"/>
</dbReference>
<evidence type="ECO:0000313" key="2">
    <source>
        <dbReference type="EMBL" id="CAE0507405.1"/>
    </source>
</evidence>
<dbReference type="InterPro" id="IPR020471">
    <property type="entry name" value="AKR"/>
</dbReference>
<proteinExistence type="predicted"/>
<dbReference type="PANTHER" id="PTHR42686:SF1">
    <property type="entry name" value="GH17980P-RELATED"/>
    <property type="match status" value="1"/>
</dbReference>
<evidence type="ECO:0000259" key="1">
    <source>
        <dbReference type="Pfam" id="PF00248"/>
    </source>
</evidence>
<dbReference type="InterPro" id="IPR023210">
    <property type="entry name" value="NADP_OxRdtase_dom"/>
</dbReference>
<dbReference type="GO" id="GO:0010349">
    <property type="term" value="F:L-galactose dehydrogenase activity"/>
    <property type="evidence" value="ECO:0007669"/>
    <property type="project" value="InterPro"/>
</dbReference>
<feature type="domain" description="NADP-dependent oxidoreductase" evidence="1">
    <location>
        <begin position="63"/>
        <end position="326"/>
    </location>
</feature>
<reference evidence="2" key="1">
    <citation type="submission" date="2021-01" db="EMBL/GenBank/DDBJ databases">
        <authorList>
            <person name="Corre E."/>
            <person name="Pelletier E."/>
            <person name="Niang G."/>
            <person name="Scheremetjew M."/>
            <person name="Finn R."/>
            <person name="Kale V."/>
            <person name="Holt S."/>
            <person name="Cochrane G."/>
            <person name="Meng A."/>
            <person name="Brown T."/>
            <person name="Cohen L."/>
        </authorList>
    </citation>
    <scope>NUCLEOTIDE SEQUENCE</scope>
    <source>
        <strain evidence="2">CCMP1320</strain>
    </source>
</reference>
<sequence length="369" mass="39533">MRSTQINNLGKAVHELCRPPSIHIKLSTACEGILNGAGSRRRVATMALPRRTLGNTGISVSVLGFGASPLGGIFEDIDEAEGVRAVHRAFASGINYFDTSPFYGATRSEKVLGQALKDLPRSEIVVSSKVGRYGESTFDFSVDRVTASVHESLQRLQVPYLDIVLCHDVENVDLTQVAKEAIPALAKLRDAGLVKAVGFSGLPLKMFTKLLDLVEPGMVDIVLSWSHYTLADQSLLTLMPQFQAKGLGVISASPLAMGLLTNRGPPSWHPAPDSLKKACAAAAEHAKKRGVDISKLALTYALRAGEVSSMLVGMATSDLVDANVANARQALGLDPNPNAILEEEVMKEVEEILKPCQGLTWISGRPENN</sequence>
<dbReference type="AlphaFoldDB" id="A0A7S3RA92"/>
<name>A0A7S3RA92_DUNTE</name>
<dbReference type="CDD" id="cd19163">
    <property type="entry name" value="AKR_galDH"/>
    <property type="match status" value="1"/>
</dbReference>
<accession>A0A7S3RA92</accession>
<protein>
    <recommendedName>
        <fullName evidence="1">NADP-dependent oxidoreductase domain-containing protein</fullName>
    </recommendedName>
</protein>
<dbReference type="InterPro" id="IPR044479">
    <property type="entry name" value="LGALDH-like"/>
</dbReference>
<dbReference type="InterPro" id="IPR036812">
    <property type="entry name" value="NAD(P)_OxRdtase_dom_sf"/>
</dbReference>